<accession>A0A1E7ZGI3</accession>
<keyword evidence="3" id="KW-1185">Reference proteome</keyword>
<dbReference type="PANTHER" id="PTHR48098">
    <property type="entry name" value="ENTEROCHELIN ESTERASE-RELATED"/>
    <property type="match status" value="1"/>
</dbReference>
<dbReference type="Proteomes" id="UP000175691">
    <property type="component" value="Unassembled WGS sequence"/>
</dbReference>
<evidence type="ECO:0000313" key="3">
    <source>
        <dbReference type="Proteomes" id="UP000175691"/>
    </source>
</evidence>
<reference evidence="2 3" key="1">
    <citation type="submission" date="2016-08" db="EMBL/GenBank/DDBJ databases">
        <authorList>
            <person name="Seilhamer J.J."/>
        </authorList>
    </citation>
    <scope>NUCLEOTIDE SEQUENCE [LARGE SCALE GENOMIC DNA]</scope>
    <source>
        <strain evidence="2 3">KCTC 42603</strain>
    </source>
</reference>
<keyword evidence="1" id="KW-0732">Signal</keyword>
<dbReference type="Gene3D" id="3.40.50.1820">
    <property type="entry name" value="alpha/beta hydrolase"/>
    <property type="match status" value="1"/>
</dbReference>
<dbReference type="RefSeq" id="WP_070123257.1">
    <property type="nucleotide sequence ID" value="NZ_MDHN01000003.1"/>
</dbReference>
<proteinExistence type="predicted"/>
<feature type="chain" id="PRO_5009209870" description="Esterase" evidence="1">
    <location>
        <begin position="22"/>
        <end position="387"/>
    </location>
</feature>
<dbReference type="SUPFAM" id="SSF53474">
    <property type="entry name" value="alpha/beta-Hydrolases"/>
    <property type="match status" value="1"/>
</dbReference>
<evidence type="ECO:0000313" key="2">
    <source>
        <dbReference type="EMBL" id="OFC72633.1"/>
    </source>
</evidence>
<dbReference type="InterPro" id="IPR000801">
    <property type="entry name" value="Esterase-like"/>
</dbReference>
<dbReference type="InterPro" id="IPR029058">
    <property type="entry name" value="AB_hydrolase_fold"/>
</dbReference>
<dbReference type="AlphaFoldDB" id="A0A1E7ZGI3"/>
<comment type="caution">
    <text evidence="2">The sequence shown here is derived from an EMBL/GenBank/DDBJ whole genome shotgun (WGS) entry which is preliminary data.</text>
</comment>
<dbReference type="InterPro" id="IPR050583">
    <property type="entry name" value="Mycobacterial_A85_antigen"/>
</dbReference>
<dbReference type="EMBL" id="MDHN01000003">
    <property type="protein sequence ID" value="OFC72633.1"/>
    <property type="molecule type" value="Genomic_DNA"/>
</dbReference>
<evidence type="ECO:0008006" key="4">
    <source>
        <dbReference type="Google" id="ProtNLM"/>
    </source>
</evidence>
<name>A0A1E7ZGI3_9ALTE</name>
<dbReference type="Pfam" id="PF00756">
    <property type="entry name" value="Esterase"/>
    <property type="match status" value="1"/>
</dbReference>
<organism evidence="2 3">
    <name type="scientific">Alteromonas confluentis</name>
    <dbReference type="NCBI Taxonomy" id="1656094"/>
    <lineage>
        <taxon>Bacteria</taxon>
        <taxon>Pseudomonadati</taxon>
        <taxon>Pseudomonadota</taxon>
        <taxon>Gammaproteobacteria</taxon>
        <taxon>Alteromonadales</taxon>
        <taxon>Alteromonadaceae</taxon>
        <taxon>Alteromonas/Salinimonas group</taxon>
        <taxon>Alteromonas</taxon>
    </lineage>
</organism>
<feature type="signal peptide" evidence="1">
    <location>
        <begin position="1"/>
        <end position="21"/>
    </location>
</feature>
<sequence>MKYFKWLFTAALLASSFQSLANDYEVVNIDSEVLDERRQYQVLLPEDYFSTSQNYPVIYRLDGAENIPLMKEVLGRLQKADAAPDVIIVAIENTDRLHDMYPTVNQDRNGPVGIGGGAKKFLAFIEQELIPDVEKRYRTHSTRIIAGASAAGVFSLYAMQQRPGLFNAHIAYSPAVWWNAGAMVERTKKWLSTKPSESAYVYMNMGNEGLPMRPYYDALLTAFSNHENPHLSLVLNEHPGVSHGLTSAAGIFNAYQSFFLSKTFPREKVTANMQVIDNYYRRLGEQWGIDPTPPENVVRELGYYFDWQKKPHLAMMLYKHNMSHHLENPDAIAGVAYGYEGQNKLREALTYAKKALAVATEDIPYYDYFVENVARLENKLKGTEKAN</sequence>
<protein>
    <recommendedName>
        <fullName evidence="4">Esterase</fullName>
    </recommendedName>
</protein>
<dbReference type="OrthoDB" id="9784036at2"/>
<dbReference type="STRING" id="1656094.BFC18_01935"/>
<evidence type="ECO:0000256" key="1">
    <source>
        <dbReference type="SAM" id="SignalP"/>
    </source>
</evidence>
<dbReference type="PANTHER" id="PTHR48098:SF6">
    <property type="entry name" value="FERRI-BACILLIBACTIN ESTERASE BESA"/>
    <property type="match status" value="1"/>
</dbReference>
<gene>
    <name evidence="2" type="ORF">BFC18_01935</name>
</gene>